<keyword evidence="7" id="KW-0411">Iron-sulfur</keyword>
<comment type="subcellular location">
    <subcellularLocation>
        <location evidence="2">Cytoplasm</location>
    </subcellularLocation>
</comment>
<dbReference type="EMBL" id="BJZR01000213">
    <property type="protein sequence ID" value="GEO93842.1"/>
    <property type="molecule type" value="Genomic_DNA"/>
</dbReference>
<evidence type="ECO:0000256" key="1">
    <source>
        <dbReference type="ARBA" id="ARBA00001966"/>
    </source>
</evidence>
<organism evidence="13 14">
    <name type="scientific">Kocuria flava</name>
    <dbReference type="NCBI Taxonomy" id="446860"/>
    <lineage>
        <taxon>Bacteria</taxon>
        <taxon>Bacillati</taxon>
        <taxon>Actinomycetota</taxon>
        <taxon>Actinomycetes</taxon>
        <taxon>Micrococcales</taxon>
        <taxon>Micrococcaceae</taxon>
        <taxon>Kocuria</taxon>
    </lineage>
</organism>
<evidence type="ECO:0000259" key="12">
    <source>
        <dbReference type="PROSITE" id="PS51674"/>
    </source>
</evidence>
<dbReference type="Proteomes" id="UP000321155">
    <property type="component" value="Unassembled WGS sequence"/>
</dbReference>
<evidence type="ECO:0000256" key="5">
    <source>
        <dbReference type="ARBA" id="ARBA00022723"/>
    </source>
</evidence>
<comment type="caution">
    <text evidence="13">The sequence shown here is derived from an EMBL/GenBank/DDBJ whole genome shotgun (WGS) entry which is preliminary data.</text>
</comment>
<evidence type="ECO:0000313" key="14">
    <source>
        <dbReference type="Proteomes" id="UP000321155"/>
    </source>
</evidence>
<dbReference type="Pfam" id="PF02467">
    <property type="entry name" value="Whib"/>
    <property type="match status" value="1"/>
</dbReference>
<reference evidence="13 14" key="1">
    <citation type="submission" date="2019-07" db="EMBL/GenBank/DDBJ databases">
        <title>Whole genome shotgun sequence of Kocuria flava NBRC 107626.</title>
        <authorList>
            <person name="Hosoyama A."/>
            <person name="Uohara A."/>
            <person name="Ohji S."/>
            <person name="Ichikawa N."/>
        </authorList>
    </citation>
    <scope>NUCLEOTIDE SEQUENCE [LARGE SCALE GENOMIC DNA]</scope>
    <source>
        <strain evidence="13 14">NBRC 107626</strain>
    </source>
</reference>
<keyword evidence="5" id="KW-0479">Metal-binding</keyword>
<sequence length="106" mass="11187">MTAQDNSRPATISPAQATAHAKLIATAQAHRETGRPVPCTGPNRTAWIQDRDADMGHAVDQCHACPVLEPCTDYALTHAEPAGVWGGLTPARRAELRRAAARPAAA</sequence>
<evidence type="ECO:0000256" key="11">
    <source>
        <dbReference type="ARBA" id="ARBA00023163"/>
    </source>
</evidence>
<evidence type="ECO:0000256" key="9">
    <source>
        <dbReference type="ARBA" id="ARBA00023125"/>
    </source>
</evidence>
<comment type="similarity">
    <text evidence="3">Belongs to the WhiB family.</text>
</comment>
<evidence type="ECO:0000256" key="7">
    <source>
        <dbReference type="ARBA" id="ARBA00023014"/>
    </source>
</evidence>
<keyword evidence="14" id="KW-1185">Reference proteome</keyword>
<dbReference type="InterPro" id="IPR003482">
    <property type="entry name" value="Whib"/>
</dbReference>
<evidence type="ECO:0000256" key="4">
    <source>
        <dbReference type="ARBA" id="ARBA00022485"/>
    </source>
</evidence>
<keyword evidence="8" id="KW-0805">Transcription regulation</keyword>
<dbReference type="InterPro" id="IPR034768">
    <property type="entry name" value="4FE4S_WBL"/>
</dbReference>
<keyword evidence="4" id="KW-0004">4Fe-4S</keyword>
<keyword evidence="9" id="KW-0238">DNA-binding</keyword>
<proteinExistence type="inferred from homology"/>
<keyword evidence="6" id="KW-0408">Iron</keyword>
<feature type="domain" description="4Fe-4S Wbl-type" evidence="12">
    <location>
        <begin position="38"/>
        <end position="95"/>
    </location>
</feature>
<dbReference type="RefSeq" id="WP_186815386.1">
    <property type="nucleotide sequence ID" value="NZ_BJZR01000213.1"/>
</dbReference>
<evidence type="ECO:0000256" key="3">
    <source>
        <dbReference type="ARBA" id="ARBA00006597"/>
    </source>
</evidence>
<evidence type="ECO:0000256" key="10">
    <source>
        <dbReference type="ARBA" id="ARBA00023157"/>
    </source>
</evidence>
<evidence type="ECO:0000313" key="13">
    <source>
        <dbReference type="EMBL" id="GEO93842.1"/>
    </source>
</evidence>
<comment type="cofactor">
    <cofactor evidence="1">
        <name>[4Fe-4S] cluster</name>
        <dbReference type="ChEBI" id="CHEBI:49883"/>
    </cofactor>
</comment>
<protein>
    <recommendedName>
        <fullName evidence="12">4Fe-4S Wbl-type domain-containing protein</fullName>
    </recommendedName>
</protein>
<dbReference type="PROSITE" id="PS51674">
    <property type="entry name" value="4FE4S_WBL"/>
    <property type="match status" value="1"/>
</dbReference>
<name>A0ABQ0X888_9MICC</name>
<keyword evidence="11" id="KW-0804">Transcription</keyword>
<keyword evidence="10" id="KW-1015">Disulfide bond</keyword>
<evidence type="ECO:0000256" key="6">
    <source>
        <dbReference type="ARBA" id="ARBA00023004"/>
    </source>
</evidence>
<gene>
    <name evidence="13" type="ORF">KFL01_31480</name>
</gene>
<evidence type="ECO:0000256" key="2">
    <source>
        <dbReference type="ARBA" id="ARBA00004496"/>
    </source>
</evidence>
<evidence type="ECO:0000256" key="8">
    <source>
        <dbReference type="ARBA" id="ARBA00023015"/>
    </source>
</evidence>
<dbReference type="PANTHER" id="PTHR38839">
    <property type="entry name" value="TRANSCRIPTIONAL REGULATOR WHID-RELATED"/>
    <property type="match status" value="1"/>
</dbReference>
<accession>A0ABQ0X888</accession>